<name>A0A1S1MRC2_9GAMM</name>
<evidence type="ECO:0000313" key="2">
    <source>
        <dbReference type="Proteomes" id="UP000179786"/>
    </source>
</evidence>
<proteinExistence type="predicted"/>
<evidence type="ECO:0008006" key="3">
    <source>
        <dbReference type="Google" id="ProtNLM"/>
    </source>
</evidence>
<accession>A0A1S1MRC2</accession>
<dbReference type="OrthoDB" id="5452199at2"/>
<dbReference type="AlphaFoldDB" id="A0A1S1MRC2"/>
<sequence>MRGLCTLFFILQINTVRAVTIPITIEADIFNYAQIILADQSIDTVNDFHHPLCQRDVVEFVLLQKALKLGGMELKFKFELGNYDARNIKLLVDGLLLVSFDTLWYQEAQQHIEQLYISDAIIRKGEYFAGLYTSAKSVSDIKHKIGEDLSQVSVISSQAWHTDWVTLSALNPKQLHEESDWIVMAKMVSRSWIDTMLVSFNNTMPFEYKGVDYRIVAIEGIKVPLQDSRHFVVSRLHPLGEATFNALQIGIKQLRASGFIEQSYKQCGFFNPHVEAWRPLTPK</sequence>
<dbReference type="EMBL" id="MKJU01000030">
    <property type="protein sequence ID" value="OHU88973.1"/>
    <property type="molecule type" value="Genomic_DNA"/>
</dbReference>
<organism evidence="1 2">
    <name type="scientific">Pseudoalteromonas amylolytica</name>
    <dbReference type="NCBI Taxonomy" id="1859457"/>
    <lineage>
        <taxon>Bacteria</taxon>
        <taxon>Pseudomonadati</taxon>
        <taxon>Pseudomonadota</taxon>
        <taxon>Gammaproteobacteria</taxon>
        <taxon>Alteromonadales</taxon>
        <taxon>Pseudoalteromonadaceae</taxon>
        <taxon>Pseudoalteromonas</taxon>
    </lineage>
</organism>
<keyword evidence="2" id="KW-1185">Reference proteome</keyword>
<dbReference type="Proteomes" id="UP000179786">
    <property type="component" value="Unassembled WGS sequence"/>
</dbReference>
<reference evidence="1 2" key="1">
    <citation type="submission" date="2016-09" db="EMBL/GenBank/DDBJ databases">
        <title>Pseudoalteromonas amylolytica sp. nov., isolated from the surface seawater.</title>
        <authorList>
            <person name="Wu Y.-H."/>
            <person name="Cheng H."/>
            <person name="Jin X.-B."/>
            <person name="Wang C.-S."/>
            <person name="Xu X.-W."/>
        </authorList>
    </citation>
    <scope>NUCLEOTIDE SEQUENCE [LARGE SCALE GENOMIC DNA]</scope>
    <source>
        <strain evidence="1 2">JW1</strain>
    </source>
</reference>
<dbReference type="STRING" id="1859457.BET10_19390"/>
<evidence type="ECO:0000313" key="1">
    <source>
        <dbReference type="EMBL" id="OHU88973.1"/>
    </source>
</evidence>
<dbReference type="RefSeq" id="WP_070986887.1">
    <property type="nucleotide sequence ID" value="NZ_MKJU01000030.1"/>
</dbReference>
<gene>
    <name evidence="1" type="ORF">BET10_19390</name>
</gene>
<protein>
    <recommendedName>
        <fullName evidence="3">Solute-binding protein family 3/N-terminal domain-containing protein</fullName>
    </recommendedName>
</protein>
<comment type="caution">
    <text evidence="1">The sequence shown here is derived from an EMBL/GenBank/DDBJ whole genome shotgun (WGS) entry which is preliminary data.</text>
</comment>